<name>K6DA32_9BACI</name>
<dbReference type="InterPro" id="IPR001387">
    <property type="entry name" value="Cro/C1-type_HTH"/>
</dbReference>
<dbReference type="SMART" id="SM00530">
    <property type="entry name" value="HTH_XRE"/>
    <property type="match status" value="1"/>
</dbReference>
<evidence type="ECO:0000259" key="2">
    <source>
        <dbReference type="PROSITE" id="PS50943"/>
    </source>
</evidence>
<dbReference type="STRING" id="1117379.BABA_10066"/>
<dbReference type="GO" id="GO:0005829">
    <property type="term" value="C:cytosol"/>
    <property type="evidence" value="ECO:0007669"/>
    <property type="project" value="TreeGrafter"/>
</dbReference>
<evidence type="ECO:0000256" key="1">
    <source>
        <dbReference type="ARBA" id="ARBA00023125"/>
    </source>
</evidence>
<dbReference type="PANTHER" id="PTHR46797:SF1">
    <property type="entry name" value="METHYLPHOSPHONATE SYNTHASE"/>
    <property type="match status" value="1"/>
</dbReference>
<organism evidence="3 4">
    <name type="scientific">Neobacillus bataviensis LMG 21833</name>
    <dbReference type="NCBI Taxonomy" id="1117379"/>
    <lineage>
        <taxon>Bacteria</taxon>
        <taxon>Bacillati</taxon>
        <taxon>Bacillota</taxon>
        <taxon>Bacilli</taxon>
        <taxon>Bacillales</taxon>
        <taxon>Bacillaceae</taxon>
        <taxon>Neobacillus</taxon>
    </lineage>
</organism>
<evidence type="ECO:0000313" key="4">
    <source>
        <dbReference type="Proteomes" id="UP000006316"/>
    </source>
</evidence>
<comment type="caution">
    <text evidence="3">The sequence shown here is derived from an EMBL/GenBank/DDBJ whole genome shotgun (WGS) entry which is preliminary data.</text>
</comment>
<dbReference type="Proteomes" id="UP000006316">
    <property type="component" value="Unassembled WGS sequence"/>
</dbReference>
<dbReference type="OrthoDB" id="1859224at2"/>
<dbReference type="EMBL" id="AJLS01000056">
    <property type="protein sequence ID" value="EKN69397.1"/>
    <property type="molecule type" value="Genomic_DNA"/>
</dbReference>
<keyword evidence="4" id="KW-1185">Reference proteome</keyword>
<dbReference type="GO" id="GO:0003700">
    <property type="term" value="F:DNA-binding transcription factor activity"/>
    <property type="evidence" value="ECO:0007669"/>
    <property type="project" value="TreeGrafter"/>
</dbReference>
<dbReference type="AlphaFoldDB" id="K6DA32"/>
<dbReference type="RefSeq" id="WP_007085030.1">
    <property type="nucleotide sequence ID" value="NZ_AJLS01000056.1"/>
</dbReference>
<dbReference type="PROSITE" id="PS50943">
    <property type="entry name" value="HTH_CROC1"/>
    <property type="match status" value="1"/>
</dbReference>
<protein>
    <submittedName>
        <fullName evidence="3">Transcriptional regulator SinR</fullName>
    </submittedName>
</protein>
<proteinExistence type="predicted"/>
<evidence type="ECO:0000313" key="3">
    <source>
        <dbReference type="EMBL" id="EKN69397.1"/>
    </source>
</evidence>
<dbReference type="GO" id="GO:0003677">
    <property type="term" value="F:DNA binding"/>
    <property type="evidence" value="ECO:0007669"/>
    <property type="project" value="UniProtKB-KW"/>
</dbReference>
<dbReference type="InterPro" id="IPR010982">
    <property type="entry name" value="Lambda_DNA-bd_dom_sf"/>
</dbReference>
<accession>K6DA32</accession>
<feature type="domain" description="HTH cro/C1-type" evidence="2">
    <location>
        <begin position="6"/>
        <end position="61"/>
    </location>
</feature>
<dbReference type="CDD" id="cd00093">
    <property type="entry name" value="HTH_XRE"/>
    <property type="match status" value="1"/>
</dbReference>
<keyword evidence="1" id="KW-0238">DNA-binding</keyword>
<reference evidence="3 4" key="1">
    <citation type="journal article" date="2012" name="Front. Microbiol.">
        <title>Redundancy and modularity in membrane-associated dissimilatory nitrate reduction in Bacillus.</title>
        <authorList>
            <person name="Heylen K."/>
            <person name="Keltjens J."/>
        </authorList>
    </citation>
    <scope>NUCLEOTIDE SEQUENCE [LARGE SCALE GENOMIC DNA]</scope>
    <source>
        <strain evidence="4">LMG 21833T</strain>
    </source>
</reference>
<gene>
    <name evidence="3" type="ORF">BABA_10066</name>
</gene>
<dbReference type="eggNOG" id="COG1396">
    <property type="taxonomic scope" value="Bacteria"/>
</dbReference>
<dbReference type="PATRIC" id="fig|1117379.3.peg.2100"/>
<dbReference type="SUPFAM" id="SSF47413">
    <property type="entry name" value="lambda repressor-like DNA-binding domains"/>
    <property type="match status" value="1"/>
</dbReference>
<dbReference type="Pfam" id="PF01381">
    <property type="entry name" value="HTH_3"/>
    <property type="match status" value="1"/>
</dbReference>
<dbReference type="InterPro" id="IPR050807">
    <property type="entry name" value="TransReg_Diox_bact_type"/>
</dbReference>
<sequence length="123" mass="14389">MIGSRIHEIRMKKGLTLSELAVRANISKSYLSNIERNLNQNPSIHIIKKIAVVLDVDVRELLKTELYEETHQYLESEWVDFINELKQSGVKKEKIHEYKTLIEFIKWKNEQSGEKSNYGASKN</sequence>
<dbReference type="Gene3D" id="1.10.260.40">
    <property type="entry name" value="lambda repressor-like DNA-binding domains"/>
    <property type="match status" value="1"/>
</dbReference>
<dbReference type="PANTHER" id="PTHR46797">
    <property type="entry name" value="HTH-TYPE TRANSCRIPTIONAL REGULATOR"/>
    <property type="match status" value="1"/>
</dbReference>